<organism evidence="2 3">
    <name type="scientific">Desulfurivibrio alkaliphilus (strain DSM 19089 / UNIQEM U267 / AHT2)</name>
    <dbReference type="NCBI Taxonomy" id="589865"/>
    <lineage>
        <taxon>Bacteria</taxon>
        <taxon>Pseudomonadati</taxon>
        <taxon>Thermodesulfobacteriota</taxon>
        <taxon>Desulfobulbia</taxon>
        <taxon>Desulfobulbales</taxon>
        <taxon>Desulfobulbaceae</taxon>
        <taxon>Desulfurivibrio</taxon>
    </lineage>
</organism>
<keyword evidence="1" id="KW-0812">Transmembrane</keyword>
<dbReference type="AlphaFoldDB" id="D6Z513"/>
<keyword evidence="1" id="KW-0472">Membrane</keyword>
<dbReference type="InterPro" id="IPR007476">
    <property type="entry name" value="RdgC"/>
</dbReference>
<sequence>MARPPVKVLVGAAMVCYFAVFVSAIMGLPGLFSGAAPTSLRENKMGIMSRSGGFVRYAVEGEMPENFWDFAAQRIVAHAFRDIDDTFDEQSVGWVSLASMFDHDFSQGPYAVGDYLAMSMRVDERKVAARILKKFCLKEEERLKKMHQVPKLSRAQKIEIKDNMHLMLLKKSFPAPAVYDMCWNLAEGTILFFSGNQKAQETFEELFRNTFELGIILQPPYLAAEHLLPPERHRPLADLSPAIFI</sequence>
<dbReference type="KEGG" id="dak:DaAHT2_1960"/>
<reference evidence="3" key="1">
    <citation type="submission" date="2010-02" db="EMBL/GenBank/DDBJ databases">
        <title>Complete sequence of Desulfurivibrio alkaliphilus AHT2.</title>
        <authorList>
            <consortium name="US DOE Joint Genome Institute"/>
            <person name="Pitluck S."/>
            <person name="Chertkov O."/>
            <person name="Detter J.C."/>
            <person name="Han C."/>
            <person name="Tapia R."/>
            <person name="Larimer F."/>
            <person name="Land M."/>
            <person name="Hauser L."/>
            <person name="Kyrpides N."/>
            <person name="Mikhailova N."/>
            <person name="Sorokin D.Y."/>
            <person name="Muyzer G."/>
            <person name="Woyke T."/>
        </authorList>
    </citation>
    <scope>NUCLEOTIDE SEQUENCE [LARGE SCALE GENOMIC DNA]</scope>
    <source>
        <strain evidence="3">DSM 19089 / UNIQEM U267 / AHT2</strain>
    </source>
</reference>
<evidence type="ECO:0000313" key="2">
    <source>
        <dbReference type="EMBL" id="ADH86638.1"/>
    </source>
</evidence>
<dbReference type="Pfam" id="PF04381">
    <property type="entry name" value="RdgC"/>
    <property type="match status" value="1"/>
</dbReference>
<dbReference type="EMBL" id="CP001940">
    <property type="protein sequence ID" value="ADH86638.1"/>
    <property type="molecule type" value="Genomic_DNA"/>
</dbReference>
<protein>
    <submittedName>
        <fullName evidence="2">Uncharacterized protein</fullName>
    </submittedName>
</protein>
<dbReference type="InParanoid" id="D6Z513"/>
<dbReference type="RefSeq" id="WP_013164161.1">
    <property type="nucleotide sequence ID" value="NC_014216.1"/>
</dbReference>
<dbReference type="HOGENOM" id="CLU_114462_0_0_7"/>
<dbReference type="Proteomes" id="UP000001508">
    <property type="component" value="Chromosome"/>
</dbReference>
<keyword evidence="3" id="KW-1185">Reference proteome</keyword>
<accession>D6Z513</accession>
<evidence type="ECO:0000256" key="1">
    <source>
        <dbReference type="SAM" id="Phobius"/>
    </source>
</evidence>
<name>D6Z513_DESAT</name>
<dbReference type="STRING" id="589865.DaAHT2_1960"/>
<dbReference type="GO" id="GO:0006310">
    <property type="term" value="P:DNA recombination"/>
    <property type="evidence" value="ECO:0007669"/>
    <property type="project" value="InterPro"/>
</dbReference>
<evidence type="ECO:0000313" key="3">
    <source>
        <dbReference type="Proteomes" id="UP000001508"/>
    </source>
</evidence>
<gene>
    <name evidence="2" type="ordered locus">DaAHT2_1960</name>
</gene>
<keyword evidence="1" id="KW-1133">Transmembrane helix</keyword>
<feature type="transmembrane region" description="Helical" evidence="1">
    <location>
        <begin position="12"/>
        <end position="35"/>
    </location>
</feature>
<dbReference type="eggNOG" id="COG2974">
    <property type="taxonomic scope" value="Bacteria"/>
</dbReference>
<proteinExistence type="predicted"/>